<dbReference type="GO" id="GO:0009279">
    <property type="term" value="C:cell outer membrane"/>
    <property type="evidence" value="ECO:0007669"/>
    <property type="project" value="UniProtKB-SubCell"/>
</dbReference>
<feature type="signal peptide" evidence="2">
    <location>
        <begin position="1"/>
        <end position="31"/>
    </location>
</feature>
<name>A0A1H9GVB5_9GAMM</name>
<evidence type="ECO:0000313" key="4">
    <source>
        <dbReference type="EMBL" id="SEQ54014.1"/>
    </source>
</evidence>
<dbReference type="Pfam" id="PF02321">
    <property type="entry name" value="OEP"/>
    <property type="match status" value="2"/>
</dbReference>
<keyword evidence="2" id="KW-1134">Transmembrane beta strand</keyword>
<evidence type="ECO:0000313" key="5">
    <source>
        <dbReference type="Proteomes" id="UP000199233"/>
    </source>
</evidence>
<dbReference type="Gene3D" id="1.20.1600.10">
    <property type="entry name" value="Outer membrane efflux proteins (OEP)"/>
    <property type="match status" value="1"/>
</dbReference>
<evidence type="ECO:0000256" key="1">
    <source>
        <dbReference type="ARBA" id="ARBA00007613"/>
    </source>
</evidence>
<dbReference type="Proteomes" id="UP000199233">
    <property type="component" value="Unassembled WGS sequence"/>
</dbReference>
<dbReference type="InterPro" id="IPR003423">
    <property type="entry name" value="OMP_efflux"/>
</dbReference>
<gene>
    <name evidence="4" type="ORF">SAMN04488038_107215</name>
</gene>
<comment type="similarity">
    <text evidence="1 2">Belongs to the outer membrane factor (OMF) (TC 1.B.17) family.</text>
</comment>
<dbReference type="AlphaFoldDB" id="A0A1H9GVB5"/>
<dbReference type="NCBIfam" id="TIGR01845">
    <property type="entry name" value="outer_NodT"/>
    <property type="match status" value="1"/>
</dbReference>
<feature type="coiled-coil region" evidence="3">
    <location>
        <begin position="406"/>
        <end position="433"/>
    </location>
</feature>
<dbReference type="STRING" id="489703.SAMN04488038_107215"/>
<keyword evidence="3" id="KW-0175">Coiled coil</keyword>
<dbReference type="EMBL" id="FOFS01000007">
    <property type="protein sequence ID" value="SEQ54014.1"/>
    <property type="molecule type" value="Genomic_DNA"/>
</dbReference>
<keyword evidence="2" id="KW-0732">Signal</keyword>
<dbReference type="SUPFAM" id="SSF56954">
    <property type="entry name" value="Outer membrane efflux proteins (OEP)"/>
    <property type="match status" value="1"/>
</dbReference>
<evidence type="ECO:0000256" key="2">
    <source>
        <dbReference type="RuleBase" id="RU362097"/>
    </source>
</evidence>
<protein>
    <submittedName>
        <fullName evidence="4">Efflux transporter, outer membrane factor (OMF) lipoprotein, NodT family</fullName>
    </submittedName>
</protein>
<keyword evidence="2" id="KW-0472">Membrane</keyword>
<dbReference type="PANTHER" id="PTHR30203">
    <property type="entry name" value="OUTER MEMBRANE CATION EFFLUX PROTEIN"/>
    <property type="match status" value="1"/>
</dbReference>
<dbReference type="RefSeq" id="WP_093285656.1">
    <property type="nucleotide sequence ID" value="NZ_FOFS01000007.1"/>
</dbReference>
<proteinExistence type="inferred from homology"/>
<keyword evidence="2 4" id="KW-0449">Lipoprotein</keyword>
<feature type="chain" id="PRO_5011333239" evidence="2">
    <location>
        <begin position="32"/>
        <end position="506"/>
    </location>
</feature>
<dbReference type="PANTHER" id="PTHR30203:SF33">
    <property type="entry name" value="BLR4455 PROTEIN"/>
    <property type="match status" value="1"/>
</dbReference>
<evidence type="ECO:0000256" key="3">
    <source>
        <dbReference type="SAM" id="Coils"/>
    </source>
</evidence>
<comment type="subcellular location">
    <subcellularLocation>
        <location evidence="2">Cell outer membrane</location>
        <topology evidence="2">Lipid-anchor</topology>
    </subcellularLocation>
</comment>
<dbReference type="PROSITE" id="PS51257">
    <property type="entry name" value="PROKAR_LIPOPROTEIN"/>
    <property type="match status" value="1"/>
</dbReference>
<organism evidence="4 5">
    <name type="scientific">Solimonas aquatica</name>
    <dbReference type="NCBI Taxonomy" id="489703"/>
    <lineage>
        <taxon>Bacteria</taxon>
        <taxon>Pseudomonadati</taxon>
        <taxon>Pseudomonadota</taxon>
        <taxon>Gammaproteobacteria</taxon>
        <taxon>Nevskiales</taxon>
        <taxon>Nevskiaceae</taxon>
        <taxon>Solimonas</taxon>
    </lineage>
</organism>
<keyword evidence="2" id="KW-0564">Palmitate</keyword>
<keyword evidence="5" id="KW-1185">Reference proteome</keyword>
<dbReference type="Gene3D" id="2.20.200.10">
    <property type="entry name" value="Outer membrane efflux proteins (OEP)"/>
    <property type="match status" value="1"/>
</dbReference>
<sequence length="506" mass="53316">MKNGSPVSPAAADLRLSAAALSSLLLLSACALGPDFTRPQTAAGERYTPEALPAQTAATEVSGGAAQKLVAGGEIPAQWWQLFGSPLISQRVAEALAHSPSLAAAQAALRQAQENVNAAVGGYYPAFSADGSATRAKTNTAASPGSNSSYYYTLYGASVNVSYTLDLFGATRRGVEAQRAAAEYQQFQLEGAYLTLAANVVTASVQEASLQTQLSATEDILKSREEQLKITQKQYELGAIARTDLLAAQSLLESTRATLPALRQQLAQVRSRLAVYLGRMPAEQEISQLDLNALTLPQDVPVSLPSQLTQQRPDIRAAEAQLHQATASLGVATANLFPKLTLSAGYGSQAGAGNELFKSPAEIWNVAGGLSAPLFQGGTLRANKRAAQAALDQAYANYRLTVLQGFANVSDSLNALQNDAQALQSRHAALQAAEQNLDLVQKSYRAGAVGYLNVLDAQRQQQQARIDFITAQSARYNDTAALLQALGGGWWNRQTEPGTAVAASAP</sequence>
<dbReference type="OrthoDB" id="9770517at2"/>
<accession>A0A1H9GVB5</accession>
<dbReference type="GO" id="GO:0015562">
    <property type="term" value="F:efflux transmembrane transporter activity"/>
    <property type="evidence" value="ECO:0007669"/>
    <property type="project" value="InterPro"/>
</dbReference>
<keyword evidence="2" id="KW-0812">Transmembrane</keyword>
<reference evidence="4 5" key="1">
    <citation type="submission" date="2016-10" db="EMBL/GenBank/DDBJ databases">
        <authorList>
            <person name="de Groot N.N."/>
        </authorList>
    </citation>
    <scope>NUCLEOTIDE SEQUENCE [LARGE SCALE GENOMIC DNA]</scope>
    <source>
        <strain evidence="4 5">DSM 25927</strain>
    </source>
</reference>
<dbReference type="InterPro" id="IPR010131">
    <property type="entry name" value="MdtP/NodT-like"/>
</dbReference>